<organism evidence="1 2">
    <name type="scientific">Kordia periserrulae</name>
    <dbReference type="NCBI Taxonomy" id="701523"/>
    <lineage>
        <taxon>Bacteria</taxon>
        <taxon>Pseudomonadati</taxon>
        <taxon>Bacteroidota</taxon>
        <taxon>Flavobacteriia</taxon>
        <taxon>Flavobacteriales</taxon>
        <taxon>Flavobacteriaceae</taxon>
        <taxon>Kordia</taxon>
    </lineage>
</organism>
<dbReference type="AlphaFoldDB" id="A0A2T6C556"/>
<evidence type="ECO:0000313" key="1">
    <source>
        <dbReference type="EMBL" id="PTX63454.1"/>
    </source>
</evidence>
<keyword evidence="2" id="KW-1185">Reference proteome</keyword>
<accession>A0A2T6C556</accession>
<reference evidence="1 2" key="1">
    <citation type="submission" date="2018-04" db="EMBL/GenBank/DDBJ databases">
        <title>Genomic Encyclopedia of Archaeal and Bacterial Type Strains, Phase II (KMG-II): from individual species to whole genera.</title>
        <authorList>
            <person name="Goeker M."/>
        </authorList>
    </citation>
    <scope>NUCLEOTIDE SEQUENCE [LARGE SCALE GENOMIC DNA]</scope>
    <source>
        <strain evidence="1 2">DSM 25731</strain>
    </source>
</reference>
<dbReference type="Proteomes" id="UP000244090">
    <property type="component" value="Unassembled WGS sequence"/>
</dbReference>
<protein>
    <submittedName>
        <fullName evidence="1">Uncharacterized protein</fullName>
    </submittedName>
</protein>
<dbReference type="OrthoDB" id="1201645at2"/>
<name>A0A2T6C556_9FLAO</name>
<comment type="caution">
    <text evidence="1">The sequence shown here is derived from an EMBL/GenBank/DDBJ whole genome shotgun (WGS) entry which is preliminary data.</text>
</comment>
<dbReference type="EMBL" id="QBKT01000001">
    <property type="protein sequence ID" value="PTX63454.1"/>
    <property type="molecule type" value="Genomic_DNA"/>
</dbReference>
<dbReference type="RefSeq" id="WP_108112860.1">
    <property type="nucleotide sequence ID" value="NZ_QBKT01000001.1"/>
</dbReference>
<evidence type="ECO:0000313" key="2">
    <source>
        <dbReference type="Proteomes" id="UP000244090"/>
    </source>
</evidence>
<sequence length="146" mass="16637">MKLLKSVDKVLARMGSSKATERAYNEPLTAEMIQQIPGEQLGVSEAGGIWAGIQELNGYVFMELIILDTTKIKTFKGVTVTFSGENELKLESDTKEVNSEFSDIFNRWLTQISVEISKKKLNFIKKKKYHQIQLGFKKKTLLYEVK</sequence>
<proteinExistence type="predicted"/>
<gene>
    <name evidence="1" type="ORF">C8N46_10154</name>
</gene>